<sequence length="101" mass="9891">MPTFSSKDRGAVLLAGERHRGAASGLPLPAVNRVPYAGATTAGSLPTTAAPVTTPGHARTPFTAIAPSGLPGVSGGVAMAVGNAPPQKETEPRHLGAVGST</sequence>
<evidence type="ECO:0000313" key="3">
    <source>
        <dbReference type="Proteomes" id="UP001500403"/>
    </source>
</evidence>
<name>A0ABN3XG72_9ACTN</name>
<reference evidence="2 3" key="1">
    <citation type="journal article" date="2019" name="Int. J. Syst. Evol. Microbiol.">
        <title>The Global Catalogue of Microorganisms (GCM) 10K type strain sequencing project: providing services to taxonomists for standard genome sequencing and annotation.</title>
        <authorList>
            <consortium name="The Broad Institute Genomics Platform"/>
            <consortium name="The Broad Institute Genome Sequencing Center for Infectious Disease"/>
            <person name="Wu L."/>
            <person name="Ma J."/>
        </authorList>
    </citation>
    <scope>NUCLEOTIDE SEQUENCE [LARGE SCALE GENOMIC DNA]</scope>
    <source>
        <strain evidence="2 3">JCM 9088</strain>
    </source>
</reference>
<organism evidence="2 3">
    <name type="scientific">Streptomyces enissocaesilis</name>
    <dbReference type="NCBI Taxonomy" id="332589"/>
    <lineage>
        <taxon>Bacteria</taxon>
        <taxon>Bacillati</taxon>
        <taxon>Actinomycetota</taxon>
        <taxon>Actinomycetes</taxon>
        <taxon>Kitasatosporales</taxon>
        <taxon>Streptomycetaceae</taxon>
        <taxon>Streptomyces</taxon>
        <taxon>Streptomyces rochei group</taxon>
    </lineage>
</organism>
<accession>A0ABN3XG72</accession>
<feature type="region of interest" description="Disordered" evidence="1">
    <location>
        <begin position="81"/>
        <end position="101"/>
    </location>
</feature>
<protein>
    <submittedName>
        <fullName evidence="2">Uncharacterized protein</fullName>
    </submittedName>
</protein>
<keyword evidence="3" id="KW-1185">Reference proteome</keyword>
<evidence type="ECO:0000313" key="2">
    <source>
        <dbReference type="EMBL" id="GAA2953464.1"/>
    </source>
</evidence>
<proteinExistence type="predicted"/>
<evidence type="ECO:0000256" key="1">
    <source>
        <dbReference type="SAM" id="MobiDB-lite"/>
    </source>
</evidence>
<comment type="caution">
    <text evidence="2">The sequence shown here is derived from an EMBL/GenBank/DDBJ whole genome shotgun (WGS) entry which is preliminary data.</text>
</comment>
<dbReference type="RefSeq" id="WP_344497180.1">
    <property type="nucleotide sequence ID" value="NZ_BAAAUD010000041.1"/>
</dbReference>
<dbReference type="Proteomes" id="UP001500403">
    <property type="component" value="Unassembled WGS sequence"/>
</dbReference>
<gene>
    <name evidence="2" type="ORF">GCM10010446_43290</name>
</gene>
<dbReference type="EMBL" id="BAAAUD010000041">
    <property type="protein sequence ID" value="GAA2953464.1"/>
    <property type="molecule type" value="Genomic_DNA"/>
</dbReference>